<accession>A0ABQ9YCC0</accession>
<dbReference type="EMBL" id="JARBJD010000017">
    <property type="protein sequence ID" value="KAK2961340.1"/>
    <property type="molecule type" value="Genomic_DNA"/>
</dbReference>
<gene>
    <name evidence="2" type="ORF">BLNAU_3786</name>
</gene>
<evidence type="ECO:0000256" key="1">
    <source>
        <dbReference type="SAM" id="MobiDB-lite"/>
    </source>
</evidence>
<comment type="caution">
    <text evidence="2">The sequence shown here is derived from an EMBL/GenBank/DDBJ whole genome shotgun (WGS) entry which is preliminary data.</text>
</comment>
<reference evidence="2 3" key="1">
    <citation type="journal article" date="2022" name="bioRxiv">
        <title>Genomics of Preaxostyla Flagellates Illuminates Evolutionary Transitions and the Path Towards Mitochondrial Loss.</title>
        <authorList>
            <person name="Novak L.V.F."/>
            <person name="Treitli S.C."/>
            <person name="Pyrih J."/>
            <person name="Halakuc P."/>
            <person name="Pipaliya S.V."/>
            <person name="Vacek V."/>
            <person name="Brzon O."/>
            <person name="Soukal P."/>
            <person name="Eme L."/>
            <person name="Dacks J.B."/>
            <person name="Karnkowska A."/>
            <person name="Elias M."/>
            <person name="Hampl V."/>
        </authorList>
    </citation>
    <scope>NUCLEOTIDE SEQUENCE [LARGE SCALE GENOMIC DNA]</scope>
    <source>
        <strain evidence="2">NAU3</strain>
        <tissue evidence="2">Gut</tissue>
    </source>
</reference>
<organism evidence="2 3">
    <name type="scientific">Blattamonas nauphoetae</name>
    <dbReference type="NCBI Taxonomy" id="2049346"/>
    <lineage>
        <taxon>Eukaryota</taxon>
        <taxon>Metamonada</taxon>
        <taxon>Preaxostyla</taxon>
        <taxon>Oxymonadida</taxon>
        <taxon>Blattamonas</taxon>
    </lineage>
</organism>
<feature type="region of interest" description="Disordered" evidence="1">
    <location>
        <begin position="214"/>
        <end position="236"/>
    </location>
</feature>
<sequence>MNSEPASLSRCVDPVVENGMGAIIIMAGRLNVISVCGAASGTISSGTTGNIHNADFTVSSAANGGENSAIPTDGRLSIRTSLTACTVPSNGERHSQPRLSFDSKIVNTAQSGKFLFPSVCLEYVVAGIGTIETMGETVEINACDVNISTSTTITPALFTARSSAMTATTTLRDPQKGVPSMPSCVVENGSATSSSHPPMGQHRWDMAEERLHPPHDRQLLPPHDRQLHPPHDRQLHPPHDRLFHPPHDRLLYPLQIRLHVQLRLSFQLGVAFSSPKHQVRDSMEKVLVSITTDLSNLPPTVHPAVSPSPVTLSVITQKPPATSTQQTLGQSCGQRAHGAYGGTPTALSESVVSMCTSSLCTNLCSWRVITLLEQGNAHKLLVNMDTTDSDHFLFSDVKMLHIRLHSGLLFDSLEESSPDGGQRFTQRFHDSVGVACSSPSTDYC</sequence>
<proteinExistence type="predicted"/>
<evidence type="ECO:0000313" key="3">
    <source>
        <dbReference type="Proteomes" id="UP001281761"/>
    </source>
</evidence>
<dbReference type="Proteomes" id="UP001281761">
    <property type="component" value="Unassembled WGS sequence"/>
</dbReference>
<evidence type="ECO:0000313" key="2">
    <source>
        <dbReference type="EMBL" id="KAK2961340.1"/>
    </source>
</evidence>
<keyword evidence="3" id="KW-1185">Reference proteome</keyword>
<name>A0ABQ9YCC0_9EUKA</name>
<protein>
    <submittedName>
        <fullName evidence="2">Uncharacterized protein</fullName>
    </submittedName>
</protein>